<gene>
    <name evidence="2" type="ORF">GTA51_09900</name>
</gene>
<dbReference type="GO" id="GO:0003677">
    <property type="term" value="F:DNA binding"/>
    <property type="evidence" value="ECO:0007669"/>
    <property type="project" value="InterPro"/>
</dbReference>
<evidence type="ECO:0000313" key="2">
    <source>
        <dbReference type="EMBL" id="MYL83437.1"/>
    </source>
</evidence>
<name>A0A7C9N0P9_9BACT</name>
<dbReference type="CDD" id="cd00093">
    <property type="entry name" value="HTH_XRE"/>
    <property type="match status" value="1"/>
</dbReference>
<keyword evidence="3" id="KW-1185">Reference proteome</keyword>
<dbReference type="PROSITE" id="PS50943">
    <property type="entry name" value="HTH_CROC1"/>
    <property type="match status" value="1"/>
</dbReference>
<accession>A0A7C9N0P9</accession>
<comment type="caution">
    <text evidence="2">The sequence shown here is derived from an EMBL/GenBank/DDBJ whole genome shotgun (WGS) entry which is preliminary data.</text>
</comment>
<dbReference type="Proteomes" id="UP000482487">
    <property type="component" value="Unassembled WGS sequence"/>
</dbReference>
<sequence length="1374" mass="155075">MAGPNDVPHPGIRIKAEVIPQGMTVIKAAELIGVGRPALSKLLNGKAALSIEMATRLAKAFDFPRDALLEMQSKFDAAQADKITAPAEIKAYVPPFLGIKANQIEQWVPHNTPARSRLSVFLRTLVHSTGRSLTKVDFPGNDDAERPGWDGFIETEEGTPWIPAGTSGWEFGTNENINQKATKDFNKSVKALGPKERDEITFVFVTPRRWQGKSKWIDTAKKKGLWKDVRAYDAVDLEQWIEQSIPGQAWFANETHIPSSDVRSLDKCWTDWANVSNPSLTGELFNPAIKAFQHTILSCLSKPSDGPVYIAADSTEEALAFLAQIIGERGGDELAIYRDRILVFDKPGILPRLAQGAPTFIPVVVTREVERELAPYANSTPSIVVYPRNVANITPHITLEPISNETFSNALEAMGKKRDEISRLENESGRSLTVLRRRVATVEAVRTPNWAKDQKIAASLVPFFFAGAWNSANEIDKIGLELLAGGLSYAELERQIQSLTQQDDSPVWSIGTYRGVISKTDLLYSIAAIITHDDLKQYFSMARMVLGEDDPALDLEEEQRWAANIYGKTREFSTTFRKSISETLVLLSVHSHLFEDRIGVNTEQEARQVVRELLPTPLTPRILEANDHDLPTYAEAAPDEFLSILERDLKTTTPAVLGLMRPADTSLFGASPSYTGLLWALEGLAWNPSTLPRSVFILAQLALAEPNDNWSNKPTNSLQSIFRAWMPQTAANHEARVDLIKKLVKRFPKIAWKICVAQFNAHTDFGTYSHKPTWRPDGYGFGESHTTWEPIHNFQFEMVAIALNWEEHTLETLCDLVERLHMLDINYQNRVWELIEKWTKTATDADKSTLREKIRLSILSRRAVLRTNKDQHWAALTSKAKQIYTSLEPDDILEKYSWLFRNAWVDASADELASAEEINFEKRDELIQRLRVEAMREVIAQQGFHGILELAKRGGASGQIGWLLAEKLLPEDELVDILLLAYQQLQKENDSYTSLRVLIAGALGTISDFNTRDRVLRAIITNLPEEDTAHILVFAPFCKSTWSLVDELRDIAQTIYWTDVRPDWIQFSEEESNEGIRRLLKAGRPRAAFYSIRHSSHKLEAKTLYSLLSAIINGGKESPDEYLLKPYHIDKALICLNKSHEITLEQKAHLEFAFLDALVHSWGEKSGEHGIPNLEKYIELHSELFVQLVASTYKRRDNRNDPAELRIPPDKTKEVSKRCHKLLEAITRIPGHDEFGELKAERLAIWIASVRKACADLSRADVGDICLGQLLAHAPVGHDNIWPCESVRQVLEEIQSEQMMRGMHTGAFNSRGARFSGEGGDQEWTLAEKYRKWGQALQTSYPFVASMLLSKLADTYEHHAKREDTEAKIRRRLH</sequence>
<evidence type="ECO:0000259" key="1">
    <source>
        <dbReference type="PROSITE" id="PS50943"/>
    </source>
</evidence>
<dbReference type="NCBIfam" id="TIGR02607">
    <property type="entry name" value="antidote_HigA"/>
    <property type="match status" value="1"/>
</dbReference>
<dbReference type="SMART" id="SM00530">
    <property type="entry name" value="HTH_XRE"/>
    <property type="match status" value="1"/>
</dbReference>
<dbReference type="InterPro" id="IPR010982">
    <property type="entry name" value="Lambda_DNA-bd_dom_sf"/>
</dbReference>
<proteinExistence type="predicted"/>
<dbReference type="Pfam" id="PF01381">
    <property type="entry name" value="HTH_3"/>
    <property type="match status" value="1"/>
</dbReference>
<dbReference type="RefSeq" id="WP_160960702.1">
    <property type="nucleotide sequence ID" value="NZ_WVUD01000014.1"/>
</dbReference>
<evidence type="ECO:0000313" key="3">
    <source>
        <dbReference type="Proteomes" id="UP000482487"/>
    </source>
</evidence>
<dbReference type="SUPFAM" id="SSF47413">
    <property type="entry name" value="lambda repressor-like DNA-binding domains"/>
    <property type="match status" value="1"/>
</dbReference>
<feature type="domain" description="HTH cro/C1-type" evidence="1">
    <location>
        <begin position="14"/>
        <end position="68"/>
    </location>
</feature>
<reference evidence="2 3" key="1">
    <citation type="submission" date="2020-01" db="EMBL/GenBank/DDBJ databases">
        <title>Genome sequence of Desulfovibrio aerotolerans DSM 16695(T).</title>
        <authorList>
            <person name="Karnachuk O."/>
            <person name="Avakyan M."/>
            <person name="Mardanov A."/>
            <person name="Kadnikov V."/>
            <person name="Ravin N."/>
        </authorList>
    </citation>
    <scope>NUCLEOTIDE SEQUENCE [LARGE SCALE GENOMIC DNA]</scope>
    <source>
        <strain evidence="2 3">DSM 16695</strain>
    </source>
</reference>
<dbReference type="OrthoDB" id="9796370at2"/>
<dbReference type="EMBL" id="WVUD01000014">
    <property type="protein sequence ID" value="MYL83437.1"/>
    <property type="molecule type" value="Genomic_DNA"/>
</dbReference>
<dbReference type="Gene3D" id="1.10.260.40">
    <property type="entry name" value="lambda repressor-like DNA-binding domains"/>
    <property type="match status" value="1"/>
</dbReference>
<dbReference type="InterPro" id="IPR013430">
    <property type="entry name" value="Toxin_antidote_HigA"/>
</dbReference>
<protein>
    <submittedName>
        <fullName evidence="2">HigA family addiction module antidote protein</fullName>
    </submittedName>
</protein>
<organism evidence="2 3">
    <name type="scientific">Solidesulfovibrio aerotolerans</name>
    <dbReference type="NCBI Taxonomy" id="295255"/>
    <lineage>
        <taxon>Bacteria</taxon>
        <taxon>Pseudomonadati</taxon>
        <taxon>Thermodesulfobacteriota</taxon>
        <taxon>Desulfovibrionia</taxon>
        <taxon>Desulfovibrionales</taxon>
        <taxon>Desulfovibrionaceae</taxon>
        <taxon>Solidesulfovibrio</taxon>
    </lineage>
</organism>
<dbReference type="InterPro" id="IPR001387">
    <property type="entry name" value="Cro/C1-type_HTH"/>
</dbReference>